<dbReference type="RefSeq" id="WP_320251434.1">
    <property type="nucleotide sequence ID" value="NZ_JAVIIQ010000011.1"/>
</dbReference>
<organism evidence="4 5">
    <name type="scientific">Mesorhizobium vachelliae</name>
    <dbReference type="NCBI Taxonomy" id="3072309"/>
    <lineage>
        <taxon>Bacteria</taxon>
        <taxon>Pseudomonadati</taxon>
        <taxon>Pseudomonadota</taxon>
        <taxon>Alphaproteobacteria</taxon>
        <taxon>Hyphomicrobiales</taxon>
        <taxon>Phyllobacteriaceae</taxon>
        <taxon>Mesorhizobium</taxon>
    </lineage>
</organism>
<feature type="domain" description="N-acetyltransferase" evidence="3">
    <location>
        <begin position="25"/>
        <end position="185"/>
    </location>
</feature>
<dbReference type="Gene3D" id="3.40.630.30">
    <property type="match status" value="1"/>
</dbReference>
<evidence type="ECO:0000313" key="5">
    <source>
        <dbReference type="Proteomes" id="UP001285154"/>
    </source>
</evidence>
<dbReference type="InterPro" id="IPR050832">
    <property type="entry name" value="Bact_Acetyltransf"/>
</dbReference>
<keyword evidence="2" id="KW-0012">Acyltransferase</keyword>
<proteinExistence type="predicted"/>
<evidence type="ECO:0000256" key="1">
    <source>
        <dbReference type="ARBA" id="ARBA00022679"/>
    </source>
</evidence>
<evidence type="ECO:0000259" key="3">
    <source>
        <dbReference type="PROSITE" id="PS51186"/>
    </source>
</evidence>
<gene>
    <name evidence="4" type="ORF">RFM42_24135</name>
</gene>
<dbReference type="PANTHER" id="PTHR43877">
    <property type="entry name" value="AMINOALKYLPHOSPHONATE N-ACETYLTRANSFERASE-RELATED-RELATED"/>
    <property type="match status" value="1"/>
</dbReference>
<evidence type="ECO:0000256" key="2">
    <source>
        <dbReference type="ARBA" id="ARBA00023315"/>
    </source>
</evidence>
<dbReference type="PROSITE" id="PS51186">
    <property type="entry name" value="GNAT"/>
    <property type="match status" value="1"/>
</dbReference>
<dbReference type="Pfam" id="PF00583">
    <property type="entry name" value="Acetyltransf_1"/>
    <property type="match status" value="1"/>
</dbReference>
<dbReference type="PANTHER" id="PTHR43877:SF2">
    <property type="entry name" value="AMINOALKYLPHOSPHONATE N-ACETYLTRANSFERASE-RELATED"/>
    <property type="match status" value="1"/>
</dbReference>
<keyword evidence="1" id="KW-0808">Transferase</keyword>
<accession>A0ABU5ACK1</accession>
<reference evidence="4 5" key="1">
    <citation type="submission" date="2023-08" db="EMBL/GenBank/DDBJ databases">
        <title>Implementing the SeqCode for naming new Mesorhizobium species isolated from Vachellia karroo root nodules.</title>
        <authorList>
            <person name="Van Lill M."/>
        </authorList>
    </citation>
    <scope>NUCLEOTIDE SEQUENCE [LARGE SCALE GENOMIC DNA]</scope>
    <source>
        <strain evidence="4 5">VK25D</strain>
    </source>
</reference>
<dbReference type="Proteomes" id="UP001285154">
    <property type="component" value="Unassembled WGS sequence"/>
</dbReference>
<evidence type="ECO:0000313" key="4">
    <source>
        <dbReference type="EMBL" id="MDX8534103.1"/>
    </source>
</evidence>
<dbReference type="SUPFAM" id="SSF55729">
    <property type="entry name" value="Acyl-CoA N-acyltransferases (Nat)"/>
    <property type="match status" value="1"/>
</dbReference>
<dbReference type="InterPro" id="IPR000182">
    <property type="entry name" value="GNAT_dom"/>
</dbReference>
<keyword evidence="5" id="KW-1185">Reference proteome</keyword>
<sequence>MAFTDAEQLPAFPSVAQPRLTLPRGAYRAATLGDIAFLRRLYWSFRMEEMEPVPWPQEMKRAFIDQQFDLQHRHYVARFSSADFLLLLDGGEPIGRLYVDTSVDRWHVIDIGYLPHWRGRGRGQAVLKAIQRQAKARSASGVMLHVERRNLRALALYRRLHFREIGTSDTHIEMQWGGSWPPPAPQLKIA</sequence>
<dbReference type="EMBL" id="JAVIIQ010000011">
    <property type="protein sequence ID" value="MDX8534103.1"/>
    <property type="molecule type" value="Genomic_DNA"/>
</dbReference>
<name>A0ABU5ACK1_9HYPH</name>
<protein>
    <submittedName>
        <fullName evidence="4">GNAT family N-acetyltransferase</fullName>
    </submittedName>
</protein>
<dbReference type="InterPro" id="IPR016181">
    <property type="entry name" value="Acyl_CoA_acyltransferase"/>
</dbReference>
<comment type="caution">
    <text evidence="4">The sequence shown here is derived from an EMBL/GenBank/DDBJ whole genome shotgun (WGS) entry which is preliminary data.</text>
</comment>